<organism evidence="2">
    <name type="scientific">Antheraea proylei nucleopolyhedrovirus</name>
    <dbReference type="NCBI Taxonomy" id="2126611"/>
    <lineage>
        <taxon>Viruses</taxon>
        <taxon>Viruses incertae sedis</taxon>
        <taxon>Naldaviricetes</taxon>
        <taxon>Lefavirales</taxon>
        <taxon>Baculoviridae</taxon>
        <taxon>Alphabaculovirus</taxon>
        <taxon>Alphabaculovirus anpernyi</taxon>
    </lineage>
</organism>
<reference evidence="2" key="1">
    <citation type="submission" date="2018-03" db="EMBL/GenBank/DDBJ databases">
        <title>Whole genome comparison of nucleopolyhedroviruses isolated from saturniine wild silkworms in Asian countries.</title>
        <authorList>
            <person name="Sasaki K."/>
            <person name="Kajiura Z."/>
            <person name="Ponnuvel K.M."/>
            <person name="Kobayashi J."/>
        </authorList>
    </citation>
    <scope>NUCLEOTIDE SEQUENCE</scope>
    <source>
        <strain evidence="2">Manipur</strain>
    </source>
</reference>
<sequence>MNAQYATCFLCDDVVYLFKRHFPNTSRAAAAMYRRRTAIVRGGVVLCPRCNSTLNGSDKRCAPALRGNPN</sequence>
<name>A0A2Z6C5F5_NPVAP</name>
<dbReference type="EMBL" id="LC375539">
    <property type="protein sequence ID" value="BBD50870.1"/>
    <property type="molecule type" value="Genomic_DNA"/>
</dbReference>
<protein>
    <submittedName>
        <fullName evidence="2">Uncharacterized protein</fullName>
    </submittedName>
</protein>
<reference evidence="1" key="2">
    <citation type="submission" date="2018-08" db="EMBL/GenBank/DDBJ databases">
        <title>Genetic characterization of an alphabaculovirus causing tiger band disease in the oak tasar silkworm, Antheraea proylei.</title>
        <authorList>
            <person name="Tourangbam S."/>
            <person name="Malcolm F.J."/>
            <person name="Luikham R."/>
            <person name="Kshetrimayum M."/>
            <person name="Yumnam R."/>
            <person name="Rajkumari L."/>
        </authorList>
    </citation>
    <scope>NUCLEOTIDE SEQUENCE</scope>
    <source>
        <strain evidence="1">TkhulenIBD</strain>
    </source>
</reference>
<gene>
    <name evidence="2" type="primary">orf112</name>
    <name evidence="1" type="synonym">ORF108</name>
</gene>
<evidence type="ECO:0000313" key="2">
    <source>
        <dbReference type="EMBL" id="BBD50870.1"/>
    </source>
</evidence>
<evidence type="ECO:0000313" key="1">
    <source>
        <dbReference type="EMBL" id="AYW35453.1"/>
    </source>
</evidence>
<proteinExistence type="predicted"/>
<accession>A0A2Z6C5F5</accession>
<dbReference type="EMBL" id="MH797002">
    <property type="protein sequence ID" value="AYW35453.1"/>
    <property type="molecule type" value="Genomic_DNA"/>
</dbReference>